<gene>
    <name evidence="2" type="ORF">HanXRQr2_Chr06g0239241</name>
</gene>
<reference evidence="2" key="1">
    <citation type="journal article" date="2017" name="Nature">
        <title>The sunflower genome provides insights into oil metabolism, flowering and Asterid evolution.</title>
        <authorList>
            <person name="Badouin H."/>
            <person name="Gouzy J."/>
            <person name="Grassa C.J."/>
            <person name="Murat F."/>
            <person name="Staton S.E."/>
            <person name="Cottret L."/>
            <person name="Lelandais-Briere C."/>
            <person name="Owens G.L."/>
            <person name="Carrere S."/>
            <person name="Mayjonade B."/>
            <person name="Legrand L."/>
            <person name="Gill N."/>
            <person name="Kane N.C."/>
            <person name="Bowers J.E."/>
            <person name="Hubner S."/>
            <person name="Bellec A."/>
            <person name="Berard A."/>
            <person name="Berges H."/>
            <person name="Blanchet N."/>
            <person name="Boniface M.C."/>
            <person name="Brunel D."/>
            <person name="Catrice O."/>
            <person name="Chaidir N."/>
            <person name="Claudel C."/>
            <person name="Donnadieu C."/>
            <person name="Faraut T."/>
            <person name="Fievet G."/>
            <person name="Helmstetter N."/>
            <person name="King M."/>
            <person name="Knapp S.J."/>
            <person name="Lai Z."/>
            <person name="Le Paslier M.C."/>
            <person name="Lippi Y."/>
            <person name="Lorenzon L."/>
            <person name="Mandel J.R."/>
            <person name="Marage G."/>
            <person name="Marchand G."/>
            <person name="Marquand E."/>
            <person name="Bret-Mestries E."/>
            <person name="Morien E."/>
            <person name="Nambeesan S."/>
            <person name="Nguyen T."/>
            <person name="Pegot-Espagnet P."/>
            <person name="Pouilly N."/>
            <person name="Raftis F."/>
            <person name="Sallet E."/>
            <person name="Schiex T."/>
            <person name="Thomas J."/>
            <person name="Vandecasteele C."/>
            <person name="Vares D."/>
            <person name="Vear F."/>
            <person name="Vautrin S."/>
            <person name="Crespi M."/>
            <person name="Mangin B."/>
            <person name="Burke J.M."/>
            <person name="Salse J."/>
            <person name="Munos S."/>
            <person name="Vincourt P."/>
            <person name="Rieseberg L.H."/>
            <person name="Langlade N.B."/>
        </authorList>
    </citation>
    <scope>NUCLEOTIDE SEQUENCE</scope>
    <source>
        <tissue evidence="2">Leaves</tissue>
    </source>
</reference>
<evidence type="ECO:0000256" key="1">
    <source>
        <dbReference type="SAM" id="Phobius"/>
    </source>
</evidence>
<dbReference type="EMBL" id="MNCJ02000321">
    <property type="protein sequence ID" value="KAF5800657.1"/>
    <property type="molecule type" value="Genomic_DNA"/>
</dbReference>
<protein>
    <submittedName>
        <fullName evidence="2">Uncharacterized protein</fullName>
    </submittedName>
</protein>
<name>A0A9K3IPP8_HELAN</name>
<organism evidence="2 3">
    <name type="scientific">Helianthus annuus</name>
    <name type="common">Common sunflower</name>
    <dbReference type="NCBI Taxonomy" id="4232"/>
    <lineage>
        <taxon>Eukaryota</taxon>
        <taxon>Viridiplantae</taxon>
        <taxon>Streptophyta</taxon>
        <taxon>Embryophyta</taxon>
        <taxon>Tracheophyta</taxon>
        <taxon>Spermatophyta</taxon>
        <taxon>Magnoliopsida</taxon>
        <taxon>eudicotyledons</taxon>
        <taxon>Gunneridae</taxon>
        <taxon>Pentapetalae</taxon>
        <taxon>asterids</taxon>
        <taxon>campanulids</taxon>
        <taxon>Asterales</taxon>
        <taxon>Asteraceae</taxon>
        <taxon>Asteroideae</taxon>
        <taxon>Heliantheae alliance</taxon>
        <taxon>Heliantheae</taxon>
        <taxon>Helianthus</taxon>
    </lineage>
</organism>
<proteinExistence type="predicted"/>
<comment type="caution">
    <text evidence="2">The sequence shown here is derived from an EMBL/GenBank/DDBJ whole genome shotgun (WGS) entry which is preliminary data.</text>
</comment>
<keyword evidence="1" id="KW-0472">Membrane</keyword>
<keyword evidence="1" id="KW-0812">Transmembrane</keyword>
<dbReference type="Gramene" id="mRNA:HanXRQr2_Chr06g0239241">
    <property type="protein sequence ID" value="mRNA:HanXRQr2_Chr06g0239241"/>
    <property type="gene ID" value="HanXRQr2_Chr06g0239241"/>
</dbReference>
<keyword evidence="1" id="KW-1133">Transmembrane helix</keyword>
<dbReference type="AlphaFoldDB" id="A0A9K3IPP8"/>
<dbReference type="Proteomes" id="UP000215914">
    <property type="component" value="Unassembled WGS sequence"/>
</dbReference>
<feature type="transmembrane region" description="Helical" evidence="1">
    <location>
        <begin position="24"/>
        <end position="45"/>
    </location>
</feature>
<sequence>MNSYPAQIQFFHCELHTHITLNHVVMYFFKYGKGLVINIFICVTYSKIKGRVKSLWVDRIYCKS</sequence>
<accession>A0A9K3IPP8</accession>
<evidence type="ECO:0000313" key="2">
    <source>
        <dbReference type="EMBL" id="KAF5800657.1"/>
    </source>
</evidence>
<reference evidence="2" key="2">
    <citation type="submission" date="2020-06" db="EMBL/GenBank/DDBJ databases">
        <title>Helianthus annuus Genome sequencing and assembly Release 2.</title>
        <authorList>
            <person name="Gouzy J."/>
            <person name="Langlade N."/>
            <person name="Munos S."/>
        </authorList>
    </citation>
    <scope>NUCLEOTIDE SEQUENCE</scope>
    <source>
        <tissue evidence="2">Leaves</tissue>
    </source>
</reference>
<evidence type="ECO:0000313" key="3">
    <source>
        <dbReference type="Proteomes" id="UP000215914"/>
    </source>
</evidence>
<keyword evidence="3" id="KW-1185">Reference proteome</keyword>